<dbReference type="AlphaFoldDB" id="A0A9X6RM88"/>
<keyword evidence="3" id="KW-1185">Reference proteome</keyword>
<sequence>MRNWTPTNSFVTSPFSLTRSYGLNREPIANVVRIRKIVNANTFRLDRVPAHEQSSENGSALFVSASYFNHSCIPNAIWTTYNDVVVFHVFKPVTCVEQVTVAYERESPELFSTKKNTTSVGVGCNGCNGDDGIGQLWR</sequence>
<evidence type="ECO:0000313" key="3">
    <source>
        <dbReference type="Proteomes" id="UP000192578"/>
    </source>
</evidence>
<comment type="caution">
    <text evidence="2">The sequence shown here is derived from an EMBL/GenBank/DDBJ whole genome shotgun (WGS) entry which is preliminary data.</text>
</comment>
<dbReference type="InterPro" id="IPR001214">
    <property type="entry name" value="SET_dom"/>
</dbReference>
<organism evidence="2 3">
    <name type="scientific">Hypsibius exemplaris</name>
    <name type="common">Freshwater tardigrade</name>
    <dbReference type="NCBI Taxonomy" id="2072580"/>
    <lineage>
        <taxon>Eukaryota</taxon>
        <taxon>Metazoa</taxon>
        <taxon>Ecdysozoa</taxon>
        <taxon>Tardigrada</taxon>
        <taxon>Eutardigrada</taxon>
        <taxon>Parachela</taxon>
        <taxon>Hypsibioidea</taxon>
        <taxon>Hypsibiidae</taxon>
        <taxon>Hypsibius</taxon>
    </lineage>
</organism>
<dbReference type="InterPro" id="IPR046341">
    <property type="entry name" value="SET_dom_sf"/>
</dbReference>
<protein>
    <recommendedName>
        <fullName evidence="1">SET domain-containing protein</fullName>
    </recommendedName>
</protein>
<name>A0A9X6RM88_HYPEX</name>
<proteinExistence type="predicted"/>
<dbReference type="GO" id="GO:0005634">
    <property type="term" value="C:nucleus"/>
    <property type="evidence" value="ECO:0007669"/>
    <property type="project" value="TreeGrafter"/>
</dbReference>
<dbReference type="PANTHER" id="PTHR12197">
    <property type="entry name" value="HISTONE-LYSINE N-METHYLTRANSFERASE SMYD"/>
    <property type="match status" value="1"/>
</dbReference>
<dbReference type="Gene3D" id="2.170.270.10">
    <property type="entry name" value="SET domain"/>
    <property type="match status" value="1"/>
</dbReference>
<reference evidence="3" key="1">
    <citation type="submission" date="2017-01" db="EMBL/GenBank/DDBJ databases">
        <title>Comparative genomics of anhydrobiosis in the tardigrade Hypsibius dujardini.</title>
        <authorList>
            <person name="Yoshida Y."/>
            <person name="Koutsovoulos G."/>
            <person name="Laetsch D."/>
            <person name="Stevens L."/>
            <person name="Kumar S."/>
            <person name="Horikawa D."/>
            <person name="Ishino K."/>
            <person name="Komine S."/>
            <person name="Tomita M."/>
            <person name="Blaxter M."/>
            <person name="Arakawa K."/>
        </authorList>
    </citation>
    <scope>NUCLEOTIDE SEQUENCE [LARGE SCALE GENOMIC DNA]</scope>
    <source>
        <strain evidence="3">Z151</strain>
    </source>
</reference>
<dbReference type="Proteomes" id="UP000192578">
    <property type="component" value="Unassembled WGS sequence"/>
</dbReference>
<dbReference type="PANTHER" id="PTHR12197:SF299">
    <property type="entry name" value="SET DOMAIN-CONTAINING PROTEIN"/>
    <property type="match status" value="1"/>
</dbReference>
<dbReference type="Pfam" id="PF00856">
    <property type="entry name" value="SET"/>
    <property type="match status" value="1"/>
</dbReference>
<feature type="domain" description="SET" evidence="1">
    <location>
        <begin position="54"/>
        <end position="103"/>
    </location>
</feature>
<accession>A0A9X6RM88</accession>
<evidence type="ECO:0000313" key="2">
    <source>
        <dbReference type="EMBL" id="OWA53193.1"/>
    </source>
</evidence>
<dbReference type="OrthoDB" id="265717at2759"/>
<dbReference type="InterPro" id="IPR050869">
    <property type="entry name" value="H3K4_H4K5_MeTrfase"/>
</dbReference>
<evidence type="ECO:0000259" key="1">
    <source>
        <dbReference type="Pfam" id="PF00856"/>
    </source>
</evidence>
<dbReference type="EMBL" id="MTYJ01000307">
    <property type="protein sequence ID" value="OWA53193.1"/>
    <property type="molecule type" value="Genomic_DNA"/>
</dbReference>
<gene>
    <name evidence="2" type="ORF">BV898_17627</name>
</gene>
<dbReference type="SUPFAM" id="SSF82199">
    <property type="entry name" value="SET domain"/>
    <property type="match status" value="1"/>
</dbReference>